<proteinExistence type="predicted"/>
<gene>
    <name evidence="3" type="ORF">R9Z33_04930</name>
</gene>
<keyword evidence="4" id="KW-1185">Reference proteome</keyword>
<keyword evidence="2" id="KW-0732">Signal</keyword>
<organism evidence="3 4">
    <name type="scientific">Sediminicoccus rosea</name>
    <dbReference type="NCBI Taxonomy" id="1225128"/>
    <lineage>
        <taxon>Bacteria</taxon>
        <taxon>Pseudomonadati</taxon>
        <taxon>Pseudomonadota</taxon>
        <taxon>Alphaproteobacteria</taxon>
        <taxon>Acetobacterales</taxon>
        <taxon>Roseomonadaceae</taxon>
        <taxon>Sediminicoccus</taxon>
    </lineage>
</organism>
<protein>
    <recommendedName>
        <fullName evidence="5">DUF4412 domain-containing protein</fullName>
    </recommendedName>
</protein>
<name>A0ABZ0PM92_9PROT</name>
<feature type="region of interest" description="Disordered" evidence="1">
    <location>
        <begin position="94"/>
        <end position="114"/>
    </location>
</feature>
<dbReference type="EMBL" id="CP137852">
    <property type="protein sequence ID" value="WPB86215.1"/>
    <property type="molecule type" value="Genomic_DNA"/>
</dbReference>
<evidence type="ECO:0000256" key="1">
    <source>
        <dbReference type="SAM" id="MobiDB-lite"/>
    </source>
</evidence>
<evidence type="ECO:0000313" key="4">
    <source>
        <dbReference type="Proteomes" id="UP001305521"/>
    </source>
</evidence>
<dbReference type="Proteomes" id="UP001305521">
    <property type="component" value="Chromosome"/>
</dbReference>
<sequence length="204" mass="22074">MRALPPIAALLWPGLAMLLWPASAWADPRCARFGQPSYTATRVTSWGAAPPVTAQMFQAGPKLRLETPAPGEARLVTLMTPGLHAVFATNASPPVALRMPPPPSPAARRERQEAQRGGVLVIQEVQGESGQWHEVARHLCRRDGVLLEARQLQPGPEGPMILETRQSGIRMISADPTLFQLPAGFRLIEAPAAPISRRTDRPPG</sequence>
<evidence type="ECO:0008006" key="5">
    <source>
        <dbReference type="Google" id="ProtNLM"/>
    </source>
</evidence>
<evidence type="ECO:0000313" key="3">
    <source>
        <dbReference type="EMBL" id="WPB86215.1"/>
    </source>
</evidence>
<dbReference type="RefSeq" id="WP_318650188.1">
    <property type="nucleotide sequence ID" value="NZ_CP137852.1"/>
</dbReference>
<reference evidence="3 4" key="1">
    <citation type="submission" date="2023-11" db="EMBL/GenBank/DDBJ databases">
        <title>Arctic aerobic anoxygenic photoheterotroph Sediminicoccus rosea KRV36 adapts its photosynthesis to long days of polar summer.</title>
        <authorList>
            <person name="Tomasch J."/>
            <person name="Kopejtka K."/>
            <person name="Bily T."/>
            <person name="Gardiner A.T."/>
            <person name="Gardian Z."/>
            <person name="Shivaramu S."/>
            <person name="Koblizek M."/>
            <person name="Engelhardt F."/>
            <person name="Kaftan D."/>
        </authorList>
    </citation>
    <scope>NUCLEOTIDE SEQUENCE [LARGE SCALE GENOMIC DNA]</scope>
    <source>
        <strain evidence="3 4">R-30</strain>
    </source>
</reference>
<feature type="chain" id="PRO_5047352907" description="DUF4412 domain-containing protein" evidence="2">
    <location>
        <begin position="27"/>
        <end position="204"/>
    </location>
</feature>
<feature type="signal peptide" evidence="2">
    <location>
        <begin position="1"/>
        <end position="26"/>
    </location>
</feature>
<accession>A0ABZ0PM92</accession>
<evidence type="ECO:0000256" key="2">
    <source>
        <dbReference type="SAM" id="SignalP"/>
    </source>
</evidence>